<dbReference type="PANTHER" id="PTHR32378:SF7">
    <property type="entry name" value="OS03G0407400 PROTEIN"/>
    <property type="match status" value="1"/>
</dbReference>
<gene>
    <name evidence="1" type="ORF">C2845_PM01G17680</name>
</gene>
<accession>A0A3L6TKW5</accession>
<reference evidence="2" key="1">
    <citation type="journal article" date="2019" name="Nat. Commun.">
        <title>The genome of broomcorn millet.</title>
        <authorList>
            <person name="Zou C."/>
            <person name="Miki D."/>
            <person name="Li D."/>
            <person name="Tang Q."/>
            <person name="Xiao L."/>
            <person name="Rajput S."/>
            <person name="Deng P."/>
            <person name="Jia W."/>
            <person name="Huang R."/>
            <person name="Zhang M."/>
            <person name="Sun Y."/>
            <person name="Hu J."/>
            <person name="Fu X."/>
            <person name="Schnable P.S."/>
            <person name="Li F."/>
            <person name="Zhang H."/>
            <person name="Feng B."/>
            <person name="Zhu X."/>
            <person name="Liu R."/>
            <person name="Schnable J.C."/>
            <person name="Zhu J.-K."/>
            <person name="Zhang H."/>
        </authorList>
    </citation>
    <scope>NUCLEOTIDE SEQUENCE [LARGE SCALE GENOMIC DNA]</scope>
</reference>
<dbReference type="PANTHER" id="PTHR32378">
    <property type="entry name" value="GUANINE NUCLEOTIDE-BINDING PROTEIN SUBUNIT GAMMA 3"/>
    <property type="match status" value="1"/>
</dbReference>
<evidence type="ECO:0000313" key="1">
    <source>
        <dbReference type="EMBL" id="RLN39788.1"/>
    </source>
</evidence>
<evidence type="ECO:0000313" key="2">
    <source>
        <dbReference type="Proteomes" id="UP000275267"/>
    </source>
</evidence>
<sequence length="230" mass="26125">MAAAAAPPRPKSPDPCGRHRLQLAVDALHREIGFLELSRVYVSALYGSNNELSSQQRILDEDDIELLVRFCIGTARLPLLLTLSLGVDEFVGRNPDPFIMIQPEKRSNEQSQQFLKKFSFRVTSVADCMSSDNAWSWQCARLRSTCLPWRDAAKMAQDFRTSGTPAPRSAARRWPALMSSRCSESFGRPERKALRCLRTAAVRAGHRVEQVAARLRRWRRWRGWRGAARS</sequence>
<dbReference type="STRING" id="4540.A0A3L6TKW5"/>
<comment type="caution">
    <text evidence="1">The sequence shown here is derived from an EMBL/GenBank/DDBJ whole genome shotgun (WGS) entry which is preliminary data.</text>
</comment>
<name>A0A3L6TKW5_PANMI</name>
<dbReference type="Proteomes" id="UP000275267">
    <property type="component" value="Unassembled WGS sequence"/>
</dbReference>
<organism evidence="1 2">
    <name type="scientific">Panicum miliaceum</name>
    <name type="common">Proso millet</name>
    <name type="synonym">Broomcorn millet</name>
    <dbReference type="NCBI Taxonomy" id="4540"/>
    <lineage>
        <taxon>Eukaryota</taxon>
        <taxon>Viridiplantae</taxon>
        <taxon>Streptophyta</taxon>
        <taxon>Embryophyta</taxon>
        <taxon>Tracheophyta</taxon>
        <taxon>Spermatophyta</taxon>
        <taxon>Magnoliopsida</taxon>
        <taxon>Liliopsida</taxon>
        <taxon>Poales</taxon>
        <taxon>Poaceae</taxon>
        <taxon>PACMAD clade</taxon>
        <taxon>Panicoideae</taxon>
        <taxon>Panicodae</taxon>
        <taxon>Paniceae</taxon>
        <taxon>Panicinae</taxon>
        <taxon>Panicum</taxon>
        <taxon>Panicum sect. Panicum</taxon>
    </lineage>
</organism>
<keyword evidence="2" id="KW-1185">Reference proteome</keyword>
<dbReference type="AlphaFoldDB" id="A0A3L6TKW5"/>
<dbReference type="OrthoDB" id="1936517at2759"/>
<protein>
    <submittedName>
        <fullName evidence="1">Guanine nucleotide-binding protein subunit gamma 3-like isoform X2</fullName>
    </submittedName>
</protein>
<dbReference type="EMBL" id="PQIB02000001">
    <property type="protein sequence ID" value="RLN39788.1"/>
    <property type="molecule type" value="Genomic_DNA"/>
</dbReference>
<proteinExistence type="predicted"/>
<dbReference type="InterPro" id="IPR055305">
    <property type="entry name" value="GG3-like"/>
</dbReference>